<keyword evidence="1" id="KW-0285">Flavoprotein</keyword>
<dbReference type="GO" id="GO:0050660">
    <property type="term" value="F:flavin adenine dinucleotide binding"/>
    <property type="evidence" value="ECO:0007669"/>
    <property type="project" value="UniProtKB-UniRule"/>
</dbReference>
<comment type="function">
    <text evidence="1">Catalyzes the reductive methylation of 2'-deoxyuridine-5'-monophosphate (dUMP) to 2'-deoxythymidine-5'-monophosphate (dTMP) while utilizing 5,10-methylenetetrahydrofolate (mTHF) as the methyl donor, and NADPH and FADH(2) as the reductant.</text>
</comment>
<feature type="active site" description="Involved in ionization of N3 of dUMP, leading to its activation" evidence="1">
    <location>
        <position position="211"/>
    </location>
</feature>
<comment type="catalytic activity">
    <reaction evidence="1">
        <text>dUMP + (6R)-5,10-methylene-5,6,7,8-tetrahydrofolate + NADPH + H(+) = dTMP + (6S)-5,6,7,8-tetrahydrofolate + NADP(+)</text>
        <dbReference type="Rhea" id="RHEA:29043"/>
        <dbReference type="ChEBI" id="CHEBI:15378"/>
        <dbReference type="ChEBI" id="CHEBI:15636"/>
        <dbReference type="ChEBI" id="CHEBI:57453"/>
        <dbReference type="ChEBI" id="CHEBI:57783"/>
        <dbReference type="ChEBI" id="CHEBI:58349"/>
        <dbReference type="ChEBI" id="CHEBI:63528"/>
        <dbReference type="ChEBI" id="CHEBI:246422"/>
        <dbReference type="EC" id="2.1.1.148"/>
    </reaction>
</comment>
<dbReference type="UniPathway" id="UPA00575"/>
<dbReference type="GO" id="GO:0006235">
    <property type="term" value="P:dTTP biosynthetic process"/>
    <property type="evidence" value="ECO:0007669"/>
    <property type="project" value="UniProtKB-UniRule"/>
</dbReference>
<dbReference type="CDD" id="cd20175">
    <property type="entry name" value="ThyX"/>
    <property type="match status" value="1"/>
</dbReference>
<dbReference type="EMBL" id="BNGU01000014">
    <property type="protein sequence ID" value="GHM59458.1"/>
    <property type="molecule type" value="Genomic_DNA"/>
</dbReference>
<dbReference type="PANTHER" id="PTHR34934:SF1">
    <property type="entry name" value="FLAVIN-DEPENDENT THYMIDYLATE SYNTHASE"/>
    <property type="match status" value="1"/>
</dbReference>
<comment type="similarity">
    <text evidence="1">Belongs to the thymidylate synthase ThyX family.</text>
</comment>
<dbReference type="GO" id="GO:0050797">
    <property type="term" value="F:thymidylate synthase (FAD) activity"/>
    <property type="evidence" value="ECO:0007669"/>
    <property type="project" value="UniProtKB-UniRule"/>
</dbReference>
<feature type="binding site" evidence="1">
    <location>
        <begin position="200"/>
        <end position="202"/>
    </location>
    <ligand>
        <name>FAD</name>
        <dbReference type="ChEBI" id="CHEBI:57692"/>
        <note>ligand shared between neighboring subunits</note>
    </ligand>
</feature>
<comment type="caution">
    <text evidence="1">Lacks conserved residue(s) required for the propagation of feature annotation.</text>
</comment>
<dbReference type="InterPro" id="IPR003669">
    <property type="entry name" value="Thymidylate_synthase_ThyX"/>
</dbReference>
<dbReference type="GO" id="GO:0004799">
    <property type="term" value="F:thymidylate synthase activity"/>
    <property type="evidence" value="ECO:0007669"/>
    <property type="project" value="TreeGrafter"/>
</dbReference>
<keyword evidence="3" id="KW-1185">Reference proteome</keyword>
<dbReference type="NCBIfam" id="TIGR02170">
    <property type="entry name" value="thyX"/>
    <property type="match status" value="1"/>
</dbReference>
<keyword evidence="1" id="KW-0274">FAD</keyword>
<keyword evidence="1" id="KW-0521">NADP</keyword>
<gene>
    <name evidence="1 2" type="primary">thyX</name>
    <name evidence="2" type="ORF">sL5_04510</name>
</gene>
<name>A0A8J3HPW8_9RICK</name>
<feature type="binding site" evidence="1">
    <location>
        <position position="211"/>
    </location>
    <ligand>
        <name>dUMP</name>
        <dbReference type="ChEBI" id="CHEBI:246422"/>
        <note>ligand shared between dimeric partners</note>
    </ligand>
</feature>
<comment type="pathway">
    <text evidence="1">Pyrimidine metabolism; dTTP biosynthesis.</text>
</comment>
<comment type="cofactor">
    <cofactor evidence="1">
        <name>FAD</name>
        <dbReference type="ChEBI" id="CHEBI:57692"/>
    </cofactor>
    <text evidence="1">Binds 4 FAD per tetramer. Each FAD binding site is formed by three monomers.</text>
</comment>
<dbReference type="Gene3D" id="3.30.1360.170">
    <property type="match status" value="1"/>
</dbReference>
<dbReference type="Proteomes" id="UP000637906">
    <property type="component" value="Unassembled WGS sequence"/>
</dbReference>
<keyword evidence="1" id="KW-0808">Transferase</keyword>
<feature type="binding site" description="in other chain" evidence="1">
    <location>
        <position position="184"/>
    </location>
    <ligand>
        <name>dUMP</name>
        <dbReference type="ChEBI" id="CHEBI:246422"/>
        <note>ligand shared between dimeric partners</note>
    </ligand>
</feature>
<dbReference type="PROSITE" id="PS51331">
    <property type="entry name" value="THYX"/>
    <property type="match status" value="1"/>
</dbReference>
<feature type="binding site" evidence="1">
    <location>
        <begin position="101"/>
        <end position="104"/>
    </location>
    <ligand>
        <name>dUMP</name>
        <dbReference type="ChEBI" id="CHEBI:246422"/>
        <note>ligand shared between dimeric partners</note>
    </ligand>
</feature>
<keyword evidence="1" id="KW-0545">Nucleotide biosynthesis</keyword>
<protein>
    <recommendedName>
        <fullName evidence="1">Flavin-dependent thymidylate synthase</fullName>
        <shortName evidence="1">FDTS</shortName>
        <ecNumber evidence="1">2.1.1.148</ecNumber>
    </recommendedName>
    <alternativeName>
        <fullName evidence="1">FAD-dependent thymidylate synthase</fullName>
    </alternativeName>
    <alternativeName>
        <fullName evidence="1">Thymidylate synthase ThyX</fullName>
        <shortName evidence="1">TS</shortName>
        <shortName evidence="1">TSase</shortName>
    </alternativeName>
</protein>
<evidence type="ECO:0000313" key="3">
    <source>
        <dbReference type="Proteomes" id="UP000637906"/>
    </source>
</evidence>
<dbReference type="GO" id="GO:0032259">
    <property type="term" value="P:methylation"/>
    <property type="evidence" value="ECO:0007669"/>
    <property type="project" value="UniProtKB-KW"/>
</dbReference>
<evidence type="ECO:0000256" key="1">
    <source>
        <dbReference type="HAMAP-Rule" id="MF_01408"/>
    </source>
</evidence>
<comment type="subunit">
    <text evidence="1">Homotetramer.</text>
</comment>
<dbReference type="Pfam" id="PF02511">
    <property type="entry name" value="Thy1"/>
    <property type="match status" value="1"/>
</dbReference>
<accession>A0A8J3HPW8</accession>
<feature type="binding site" evidence="1">
    <location>
        <position position="81"/>
    </location>
    <ligand>
        <name>FAD</name>
        <dbReference type="ChEBI" id="CHEBI:57692"/>
        <note>ligand shared between neighboring subunits</note>
    </ligand>
</feature>
<comment type="caution">
    <text evidence="2">The sequence shown here is derived from an EMBL/GenBank/DDBJ whole genome shotgun (WGS) entry which is preliminary data.</text>
</comment>
<dbReference type="PANTHER" id="PTHR34934">
    <property type="entry name" value="FLAVIN-DEPENDENT THYMIDYLATE SYNTHASE"/>
    <property type="match status" value="1"/>
</dbReference>
<reference evidence="2 3" key="1">
    <citation type="journal article" date="2021" name="Microb. Ecol.">
        <title>Candidatus Mesenet longicola: Novel Endosymbionts of Brontispa longissima that Induce Cytoplasmic Incompatibility.</title>
        <authorList>
            <person name="Takano S."/>
            <person name="Gotoh Y."/>
            <person name="Hayashi T."/>
        </authorList>
    </citation>
    <scope>NUCLEOTIDE SEQUENCE [LARGE SCALE GENOMIC DNA]</scope>
    <source>
        <strain evidence="2">L5</strain>
    </source>
</reference>
<sequence length="295" mass="34486">MDINNTEEKTYQTKRVTVKEIDDILYKEHKILDHGFIRVIDYMGSDSAVVQAARVSYGEGTKHISQDAALINYLMRHSHTTPFEMCEIKFHVKLPIFVARQWVRHRTANINEYSARYSILSREFYIPEVSQVAEQSKNNAQGRGKELDYETAKNITEVLSKNSDLVYSSYDKFLEDGLAREIARINLTLNYYTELYWKIDLHNLLRFLKLRSDHHAQYEIRVYAEEMIKIIKKWVPLTYNAFAEYCLESASISKSGLDVVRKLIKGEEIKREESGIGKREWNELTSILQIDDKNG</sequence>
<dbReference type="SUPFAM" id="SSF69796">
    <property type="entry name" value="Thymidylate synthase-complementing protein Thy1"/>
    <property type="match status" value="1"/>
</dbReference>
<keyword evidence="1" id="KW-0489">Methyltransferase</keyword>
<feature type="binding site" evidence="1">
    <location>
        <begin position="104"/>
        <end position="106"/>
    </location>
    <ligand>
        <name>FAD</name>
        <dbReference type="ChEBI" id="CHEBI:57692"/>
        <note>ligand shared between neighboring subunits</note>
    </ligand>
</feature>
<organism evidence="2 3">
    <name type="scientific">Candidatus Mesenet longicola</name>
    <dbReference type="NCBI Taxonomy" id="1892558"/>
    <lineage>
        <taxon>Bacteria</taxon>
        <taxon>Pseudomonadati</taxon>
        <taxon>Pseudomonadota</taxon>
        <taxon>Alphaproteobacteria</taxon>
        <taxon>Rickettsiales</taxon>
        <taxon>Anaplasmataceae</taxon>
        <taxon>Candidatus Mesenet</taxon>
    </lineage>
</organism>
<dbReference type="GO" id="GO:0070402">
    <property type="term" value="F:NADPH binding"/>
    <property type="evidence" value="ECO:0007669"/>
    <property type="project" value="TreeGrafter"/>
</dbReference>
<proteinExistence type="inferred from homology"/>
<dbReference type="GO" id="GO:0006231">
    <property type="term" value="P:dTMP biosynthetic process"/>
    <property type="evidence" value="ECO:0007669"/>
    <property type="project" value="UniProtKB-UniRule"/>
</dbReference>
<feature type="binding site" evidence="1">
    <location>
        <position position="112"/>
    </location>
    <ligand>
        <name>FAD</name>
        <dbReference type="ChEBI" id="CHEBI:57692"/>
        <note>ligand shared between neighboring subunits</note>
    </ligand>
</feature>
<dbReference type="AlphaFoldDB" id="A0A8J3HPW8"/>
<dbReference type="EC" id="2.1.1.148" evidence="1"/>
<evidence type="ECO:0000313" key="2">
    <source>
        <dbReference type="EMBL" id="GHM59458.1"/>
    </source>
</evidence>
<dbReference type="HAMAP" id="MF_01408">
    <property type="entry name" value="ThyX"/>
    <property type="match status" value="1"/>
</dbReference>
<feature type="binding site" description="in other chain" evidence="1">
    <location>
        <begin position="112"/>
        <end position="116"/>
    </location>
    <ligand>
        <name>dUMP</name>
        <dbReference type="ChEBI" id="CHEBI:246422"/>
        <note>ligand shared between dimeric partners</note>
    </ligand>
</feature>
<dbReference type="InterPro" id="IPR036098">
    <property type="entry name" value="Thymidylate_synthase_ThyX_sf"/>
</dbReference>